<dbReference type="GO" id="GO:0000981">
    <property type="term" value="F:DNA-binding transcription factor activity, RNA polymerase II-specific"/>
    <property type="evidence" value="ECO:0007669"/>
    <property type="project" value="InterPro"/>
</dbReference>
<evidence type="ECO:0000259" key="2">
    <source>
        <dbReference type="PROSITE" id="PS50048"/>
    </source>
</evidence>
<evidence type="ECO:0000313" key="4">
    <source>
        <dbReference type="Proteomes" id="UP000038830"/>
    </source>
</evidence>
<dbReference type="SMART" id="SM00066">
    <property type="entry name" value="GAL4"/>
    <property type="match status" value="1"/>
</dbReference>
<feature type="region of interest" description="Disordered" evidence="1">
    <location>
        <begin position="1"/>
        <end position="84"/>
    </location>
</feature>
<dbReference type="SUPFAM" id="SSF57701">
    <property type="entry name" value="Zn2/Cys6 DNA-binding domain"/>
    <property type="match status" value="1"/>
</dbReference>
<feature type="compositionally biased region" description="Polar residues" evidence="1">
    <location>
        <begin position="47"/>
        <end position="70"/>
    </location>
</feature>
<feature type="compositionally biased region" description="Low complexity" evidence="1">
    <location>
        <begin position="30"/>
        <end position="42"/>
    </location>
</feature>
<organism evidence="3 4">
    <name type="scientific">Cyberlindnera jadinii (strain ATCC 18201 / CBS 1600 / BCRC 20928 / JCM 3617 / NBRC 0987 / NRRL Y-1542)</name>
    <name type="common">Torula yeast</name>
    <name type="synonym">Candida utilis</name>
    <dbReference type="NCBI Taxonomy" id="983966"/>
    <lineage>
        <taxon>Eukaryota</taxon>
        <taxon>Fungi</taxon>
        <taxon>Dikarya</taxon>
        <taxon>Ascomycota</taxon>
        <taxon>Saccharomycotina</taxon>
        <taxon>Saccharomycetes</taxon>
        <taxon>Phaffomycetales</taxon>
        <taxon>Phaffomycetaceae</taxon>
        <taxon>Cyberlindnera</taxon>
    </lineage>
</organism>
<gene>
    <name evidence="3" type="primary">CZF1</name>
    <name evidence="3" type="ORF">BN1211_4435</name>
</gene>
<protein>
    <submittedName>
        <fullName evidence="3">CZF1 protein</fullName>
    </submittedName>
</protein>
<proteinExistence type="predicted"/>
<dbReference type="InterPro" id="IPR036864">
    <property type="entry name" value="Zn2-C6_fun-type_DNA-bd_sf"/>
</dbReference>
<feature type="domain" description="Zn(2)-C6 fungal-type" evidence="2">
    <location>
        <begin position="92"/>
        <end position="122"/>
    </location>
</feature>
<accession>A0A0H5C789</accession>
<evidence type="ECO:0000313" key="3">
    <source>
        <dbReference type="EMBL" id="CEP23777.1"/>
    </source>
</evidence>
<dbReference type="AlphaFoldDB" id="A0A0H5C789"/>
<evidence type="ECO:0000256" key="1">
    <source>
        <dbReference type="SAM" id="MobiDB-lite"/>
    </source>
</evidence>
<dbReference type="EMBL" id="CDQK01000005">
    <property type="protein sequence ID" value="CEP23777.1"/>
    <property type="molecule type" value="Genomic_DNA"/>
</dbReference>
<dbReference type="PROSITE" id="PS50048">
    <property type="entry name" value="ZN2_CY6_FUNGAL_2"/>
    <property type="match status" value="1"/>
</dbReference>
<reference evidence="4" key="1">
    <citation type="journal article" date="2015" name="J. Biotechnol.">
        <title>The structure of the Cyberlindnera jadinii genome and its relation to Candida utilis analyzed by the occurrence of single nucleotide polymorphisms.</title>
        <authorList>
            <person name="Rupp O."/>
            <person name="Brinkrolf K."/>
            <person name="Buerth C."/>
            <person name="Kunigo M."/>
            <person name="Schneider J."/>
            <person name="Jaenicke S."/>
            <person name="Goesmann A."/>
            <person name="Puehler A."/>
            <person name="Jaeger K.-E."/>
            <person name="Ernst J.F."/>
        </authorList>
    </citation>
    <scope>NUCLEOTIDE SEQUENCE [LARGE SCALE GENOMIC DNA]</scope>
    <source>
        <strain evidence="4">ATCC 18201 / CBS 1600 / BCRC 20928 / JCM 3617 / NBRC 0987 / NRRL Y-1542</strain>
    </source>
</reference>
<dbReference type="Pfam" id="PF00172">
    <property type="entry name" value="Zn_clus"/>
    <property type="match status" value="1"/>
</dbReference>
<dbReference type="Proteomes" id="UP000038830">
    <property type="component" value="Unassembled WGS sequence"/>
</dbReference>
<dbReference type="GO" id="GO:0008270">
    <property type="term" value="F:zinc ion binding"/>
    <property type="evidence" value="ECO:0007669"/>
    <property type="project" value="InterPro"/>
</dbReference>
<dbReference type="PROSITE" id="PS00463">
    <property type="entry name" value="ZN2_CY6_FUNGAL_1"/>
    <property type="match status" value="1"/>
</dbReference>
<sequence length="169" mass="18968">MDFPPFGVENATASTKHEEHNQYPPHSHNSQSPVTSVSPSSPDYTCFSKNPSVSSTLSGHSDSPDYTYSKQFAEKKNDTLGNGKVKRRSRMGCLTCRHRKKRCCETRPRCVECARLGLKCTWPTPGSEYRNKPKHVRISDGMHYDPVFGSIKILRGIVEYRAVNGTSDD</sequence>
<name>A0A0H5C789_CYBJN</name>
<dbReference type="InterPro" id="IPR001138">
    <property type="entry name" value="Zn2Cys6_DnaBD"/>
</dbReference>
<dbReference type="CDD" id="cd00067">
    <property type="entry name" value="GAL4"/>
    <property type="match status" value="1"/>
</dbReference>
<dbReference type="Gene3D" id="4.10.240.10">
    <property type="entry name" value="Zn(2)-C6 fungal-type DNA-binding domain"/>
    <property type="match status" value="1"/>
</dbReference>